<reference evidence="1 2" key="1">
    <citation type="journal article" date="2022" name="bioRxiv">
        <title>Genomics of Preaxostyla Flagellates Illuminates Evolutionary Transitions and the Path Towards Mitochondrial Loss.</title>
        <authorList>
            <person name="Novak L.V.F."/>
            <person name="Treitli S.C."/>
            <person name="Pyrih J."/>
            <person name="Halakuc P."/>
            <person name="Pipaliya S.V."/>
            <person name="Vacek V."/>
            <person name="Brzon O."/>
            <person name="Soukal P."/>
            <person name="Eme L."/>
            <person name="Dacks J.B."/>
            <person name="Karnkowska A."/>
            <person name="Elias M."/>
            <person name="Hampl V."/>
        </authorList>
    </citation>
    <scope>NUCLEOTIDE SEQUENCE [LARGE SCALE GENOMIC DNA]</scope>
    <source>
        <strain evidence="1">NAU3</strain>
        <tissue evidence="1">Gut</tissue>
    </source>
</reference>
<evidence type="ECO:0000313" key="1">
    <source>
        <dbReference type="EMBL" id="KAK2960888.1"/>
    </source>
</evidence>
<organism evidence="1 2">
    <name type="scientific">Blattamonas nauphoetae</name>
    <dbReference type="NCBI Taxonomy" id="2049346"/>
    <lineage>
        <taxon>Eukaryota</taxon>
        <taxon>Metamonada</taxon>
        <taxon>Preaxostyla</taxon>
        <taxon>Oxymonadida</taxon>
        <taxon>Blattamonas</taxon>
    </lineage>
</organism>
<accession>A0ABQ9YAS6</accession>
<keyword evidence="2" id="KW-1185">Reference proteome</keyword>
<dbReference type="Proteomes" id="UP001281761">
    <property type="component" value="Unassembled WGS sequence"/>
</dbReference>
<sequence>MVLSVNPGSVAVSSSDLACQPPIPLTGLHSQLHTLIQLGSSDPPLRVRTEPVDVCQFVGFHSIAALQTFLVHLFRLLLHSFVTTPLHLLHRSSLPTHINPSTHTSLFPQVSSCAKCRISLPPTCAEMFLLIHLTYNKKCGVFCVHAQLVVPFDRSDNNRIAASALVVLQLFLEDVFDAFHSQHSMDCLPHLSPFSPFGVPFRQFERVWVEDAGREELTKIRPRKQSVVPALPFLIPVRLPHNLPAGASLLLDRRTVRLV</sequence>
<evidence type="ECO:0000313" key="2">
    <source>
        <dbReference type="Proteomes" id="UP001281761"/>
    </source>
</evidence>
<dbReference type="EMBL" id="JARBJD010000020">
    <property type="protein sequence ID" value="KAK2960888.1"/>
    <property type="molecule type" value="Genomic_DNA"/>
</dbReference>
<proteinExistence type="predicted"/>
<gene>
    <name evidence="1" type="ORF">BLNAU_4285</name>
</gene>
<protein>
    <submittedName>
        <fullName evidence="1">Uncharacterized protein</fullName>
    </submittedName>
</protein>
<comment type="caution">
    <text evidence="1">The sequence shown here is derived from an EMBL/GenBank/DDBJ whole genome shotgun (WGS) entry which is preliminary data.</text>
</comment>
<name>A0ABQ9YAS6_9EUKA</name>